<name>A0A382IS69_9ZZZZ</name>
<feature type="compositionally biased region" description="Low complexity" evidence="1">
    <location>
        <begin position="22"/>
        <end position="31"/>
    </location>
</feature>
<dbReference type="EMBL" id="UINC01068688">
    <property type="protein sequence ID" value="SVC01491.1"/>
    <property type="molecule type" value="Genomic_DNA"/>
</dbReference>
<organism evidence="2">
    <name type="scientific">marine metagenome</name>
    <dbReference type="NCBI Taxonomy" id="408172"/>
    <lineage>
        <taxon>unclassified sequences</taxon>
        <taxon>metagenomes</taxon>
        <taxon>ecological metagenomes</taxon>
    </lineage>
</organism>
<feature type="region of interest" description="Disordered" evidence="1">
    <location>
        <begin position="20"/>
        <end position="46"/>
    </location>
</feature>
<feature type="compositionally biased region" description="Acidic residues" evidence="1">
    <location>
        <begin position="32"/>
        <end position="41"/>
    </location>
</feature>
<accession>A0A382IS69</accession>
<sequence>MKKLILLISILVFWGCDKDPASSDTNNSNDTGNDDGNDDGNNEQIETYDPMGYTFQAITTEEYGDQISLGNWQYECTGEIITESAISDDNYYSNYQYIFYTNCGLCYDNK</sequence>
<reference evidence="2" key="1">
    <citation type="submission" date="2018-05" db="EMBL/GenBank/DDBJ databases">
        <authorList>
            <person name="Lanie J.A."/>
            <person name="Ng W.-L."/>
            <person name="Kazmierczak K.M."/>
            <person name="Andrzejewski T.M."/>
            <person name="Davidsen T.M."/>
            <person name="Wayne K.J."/>
            <person name="Tettelin H."/>
            <person name="Glass J.I."/>
            <person name="Rusch D."/>
            <person name="Podicherti R."/>
            <person name="Tsui H.-C.T."/>
            <person name="Winkler M.E."/>
        </authorList>
    </citation>
    <scope>NUCLEOTIDE SEQUENCE</scope>
</reference>
<protein>
    <submittedName>
        <fullName evidence="2">Uncharacterized protein</fullName>
    </submittedName>
</protein>
<evidence type="ECO:0000256" key="1">
    <source>
        <dbReference type="SAM" id="MobiDB-lite"/>
    </source>
</evidence>
<feature type="non-terminal residue" evidence="2">
    <location>
        <position position="110"/>
    </location>
</feature>
<dbReference type="AlphaFoldDB" id="A0A382IS69"/>
<proteinExistence type="predicted"/>
<evidence type="ECO:0000313" key="2">
    <source>
        <dbReference type="EMBL" id="SVC01491.1"/>
    </source>
</evidence>
<gene>
    <name evidence="2" type="ORF">METZ01_LOCUS254345</name>
</gene>